<feature type="compositionally biased region" description="Polar residues" evidence="2">
    <location>
        <begin position="11"/>
        <end position="20"/>
    </location>
</feature>
<evidence type="ECO:0000313" key="4">
    <source>
        <dbReference type="Proteomes" id="UP001583172"/>
    </source>
</evidence>
<feature type="coiled-coil region" evidence="1">
    <location>
        <begin position="58"/>
        <end position="166"/>
    </location>
</feature>
<feature type="compositionally biased region" description="Low complexity" evidence="2">
    <location>
        <begin position="422"/>
        <end position="438"/>
    </location>
</feature>
<protein>
    <submittedName>
        <fullName evidence="3">Uncharacterized protein</fullName>
    </submittedName>
</protein>
<sequence>MAARVGRQPAMPSTSASTLPTKPPVKPDSPDHKKAAKIVHAIQEAKQLLDSSPGIQDIVSLYESVKVLEDDLTEARRDQDALVKKLADLVGQKDAETRTLHEAQADLEKLHGEKRALQEKLAAEKNAFQEELAAAKEALKIKEAMVASLREDLKAEREELEDLGRYAVEQEPLKENEEPIKVRLNDIFTLATKLATAHFGIDLPEKTLSDDSLWRPFQRHEGVKNMIPLPMKNTSIAKQMRVGAFLSVLAYELWQHVFQPSWLISNDSALNQVLDSMLKTDPDHEAYLRAVLYRLDLSYGKMIPDPEAQRAETVKTNVINTVLHLVPENLQDGFRTELHTLCTRACTHWRLVQTLDDRIGSVHHPEYDLFHARPLSTSATGGSSSSSSSNNSNNTATNPPKPRANGTTQQSDQNKKQQQHPSHASSAAESSTTTTLSSLPDPVLVWPGFYNISGGKYFTQDLLVHGYKLMPEQLAAGKAEERAARRASLVLTPSTSTPATGPHREKRGRKRTESISQAGRTSGVLASFLGGDGSVNSAGSDAVGNGGASPSSNNETICSVTTAPVLPRVYYARGQMLSMTFMAHHLQFRGQTSINYRETPP</sequence>
<reference evidence="3 4" key="1">
    <citation type="journal article" date="2024" name="Commun. Biol.">
        <title>Comparative genomic analysis of thermophilic fungi reveals convergent evolutionary adaptations and gene losses.</title>
        <authorList>
            <person name="Steindorff A.S."/>
            <person name="Aguilar-Pontes M.V."/>
            <person name="Robinson A.J."/>
            <person name="Andreopoulos B."/>
            <person name="LaButti K."/>
            <person name="Kuo A."/>
            <person name="Mondo S."/>
            <person name="Riley R."/>
            <person name="Otillar R."/>
            <person name="Haridas S."/>
            <person name="Lipzen A."/>
            <person name="Grimwood J."/>
            <person name="Schmutz J."/>
            <person name="Clum A."/>
            <person name="Reid I.D."/>
            <person name="Moisan M.C."/>
            <person name="Butler G."/>
            <person name="Nguyen T.T.M."/>
            <person name="Dewar K."/>
            <person name="Conant G."/>
            <person name="Drula E."/>
            <person name="Henrissat B."/>
            <person name="Hansel C."/>
            <person name="Singer S."/>
            <person name="Hutchinson M.I."/>
            <person name="de Vries R.P."/>
            <person name="Natvig D.O."/>
            <person name="Powell A.J."/>
            <person name="Tsang A."/>
            <person name="Grigoriev I.V."/>
        </authorList>
    </citation>
    <scope>NUCLEOTIDE SEQUENCE [LARGE SCALE GENOMIC DNA]</scope>
    <source>
        <strain evidence="3 4">CBS 620.91</strain>
    </source>
</reference>
<feature type="compositionally biased region" description="Low complexity" evidence="2">
    <location>
        <begin position="377"/>
        <end position="398"/>
    </location>
</feature>
<feature type="region of interest" description="Disordered" evidence="2">
    <location>
        <begin position="1"/>
        <end position="36"/>
    </location>
</feature>
<keyword evidence="1" id="KW-0175">Coiled coil</keyword>
<proteinExistence type="predicted"/>
<feature type="region of interest" description="Disordered" evidence="2">
    <location>
        <begin position="490"/>
        <end position="517"/>
    </location>
</feature>
<accession>A0ABR3V6Z7</accession>
<gene>
    <name evidence="3" type="ORF">VTJ49DRAFT_3682</name>
</gene>
<dbReference type="Proteomes" id="UP001583172">
    <property type="component" value="Unassembled WGS sequence"/>
</dbReference>
<comment type="caution">
    <text evidence="3">The sequence shown here is derived from an EMBL/GenBank/DDBJ whole genome shotgun (WGS) entry which is preliminary data.</text>
</comment>
<evidence type="ECO:0000313" key="3">
    <source>
        <dbReference type="EMBL" id="KAL1837515.1"/>
    </source>
</evidence>
<evidence type="ECO:0000256" key="1">
    <source>
        <dbReference type="SAM" id="Coils"/>
    </source>
</evidence>
<evidence type="ECO:0000256" key="2">
    <source>
        <dbReference type="SAM" id="MobiDB-lite"/>
    </source>
</evidence>
<keyword evidence="4" id="KW-1185">Reference proteome</keyword>
<name>A0ABR3V6Z7_HUMIN</name>
<feature type="region of interest" description="Disordered" evidence="2">
    <location>
        <begin position="377"/>
        <end position="438"/>
    </location>
</feature>
<dbReference type="EMBL" id="JAZGSY010000286">
    <property type="protein sequence ID" value="KAL1837515.1"/>
    <property type="molecule type" value="Genomic_DNA"/>
</dbReference>
<organism evidence="3 4">
    <name type="scientific">Humicola insolens</name>
    <name type="common">Soft-rot fungus</name>
    <dbReference type="NCBI Taxonomy" id="85995"/>
    <lineage>
        <taxon>Eukaryota</taxon>
        <taxon>Fungi</taxon>
        <taxon>Dikarya</taxon>
        <taxon>Ascomycota</taxon>
        <taxon>Pezizomycotina</taxon>
        <taxon>Sordariomycetes</taxon>
        <taxon>Sordariomycetidae</taxon>
        <taxon>Sordariales</taxon>
        <taxon>Chaetomiaceae</taxon>
        <taxon>Mycothermus</taxon>
    </lineage>
</organism>